<sequence length="24" mass="2737">MLAQVKEKKNVAVPSRRSCFQDVC</sequence>
<name>A0A0A8ZEU2_ARUDO</name>
<reference evidence="1" key="2">
    <citation type="journal article" date="2015" name="Data Brief">
        <title>Shoot transcriptome of the giant reed, Arundo donax.</title>
        <authorList>
            <person name="Barrero R.A."/>
            <person name="Guerrero F.D."/>
            <person name="Moolhuijzen P."/>
            <person name="Goolsby J.A."/>
            <person name="Tidwell J."/>
            <person name="Bellgard S.E."/>
            <person name="Bellgard M.I."/>
        </authorList>
    </citation>
    <scope>NUCLEOTIDE SEQUENCE</scope>
    <source>
        <tissue evidence="1">Shoot tissue taken approximately 20 cm above the soil surface</tissue>
    </source>
</reference>
<dbReference type="AlphaFoldDB" id="A0A0A8ZEU2"/>
<reference evidence="1" key="1">
    <citation type="submission" date="2014-09" db="EMBL/GenBank/DDBJ databases">
        <authorList>
            <person name="Magalhaes I.L.F."/>
            <person name="Oliveira U."/>
            <person name="Santos F.R."/>
            <person name="Vidigal T.H.D.A."/>
            <person name="Brescovit A.D."/>
            <person name="Santos A.J."/>
        </authorList>
    </citation>
    <scope>NUCLEOTIDE SEQUENCE</scope>
    <source>
        <tissue evidence="1">Shoot tissue taken approximately 20 cm above the soil surface</tissue>
    </source>
</reference>
<dbReference type="EMBL" id="GBRH01264498">
    <property type="protein sequence ID" value="JAD33397.1"/>
    <property type="molecule type" value="Transcribed_RNA"/>
</dbReference>
<evidence type="ECO:0000313" key="1">
    <source>
        <dbReference type="EMBL" id="JAD33397.1"/>
    </source>
</evidence>
<organism evidence="1">
    <name type="scientific">Arundo donax</name>
    <name type="common">Giant reed</name>
    <name type="synonym">Donax arundinaceus</name>
    <dbReference type="NCBI Taxonomy" id="35708"/>
    <lineage>
        <taxon>Eukaryota</taxon>
        <taxon>Viridiplantae</taxon>
        <taxon>Streptophyta</taxon>
        <taxon>Embryophyta</taxon>
        <taxon>Tracheophyta</taxon>
        <taxon>Spermatophyta</taxon>
        <taxon>Magnoliopsida</taxon>
        <taxon>Liliopsida</taxon>
        <taxon>Poales</taxon>
        <taxon>Poaceae</taxon>
        <taxon>PACMAD clade</taxon>
        <taxon>Arundinoideae</taxon>
        <taxon>Arundineae</taxon>
        <taxon>Arundo</taxon>
    </lineage>
</organism>
<accession>A0A0A8ZEU2</accession>
<proteinExistence type="predicted"/>
<protein>
    <submittedName>
        <fullName evidence="1">Uncharacterized protein</fullName>
    </submittedName>
</protein>